<dbReference type="WBParaSite" id="L893_g12037.t1">
    <property type="protein sequence ID" value="L893_g12037.t1"/>
    <property type="gene ID" value="L893_g12037"/>
</dbReference>
<evidence type="ECO:0000313" key="3">
    <source>
        <dbReference type="WBParaSite" id="L893_g12037.t1"/>
    </source>
</evidence>
<dbReference type="AlphaFoldDB" id="A0A1I7Y2E0"/>
<organism evidence="2 3">
    <name type="scientific">Steinernema glaseri</name>
    <dbReference type="NCBI Taxonomy" id="37863"/>
    <lineage>
        <taxon>Eukaryota</taxon>
        <taxon>Metazoa</taxon>
        <taxon>Ecdysozoa</taxon>
        <taxon>Nematoda</taxon>
        <taxon>Chromadorea</taxon>
        <taxon>Rhabditida</taxon>
        <taxon>Tylenchina</taxon>
        <taxon>Panagrolaimomorpha</taxon>
        <taxon>Strongyloidoidea</taxon>
        <taxon>Steinernematidae</taxon>
        <taxon>Steinernema</taxon>
    </lineage>
</organism>
<evidence type="ECO:0000313" key="2">
    <source>
        <dbReference type="Proteomes" id="UP000095287"/>
    </source>
</evidence>
<dbReference type="InterPro" id="IPR040282">
    <property type="entry name" value="Mig-18-like"/>
</dbReference>
<keyword evidence="2" id="KW-1185">Reference proteome</keyword>
<dbReference type="Proteomes" id="UP000095287">
    <property type="component" value="Unplaced"/>
</dbReference>
<protein>
    <submittedName>
        <fullName evidence="3">SRCR domain-containing protein</fullName>
    </submittedName>
</protein>
<sequence length="249" mass="27665">MLGLLLVYVLFPIALFGYYIGFTADCVHEFSARRNGTTWISGEFNLTCLNGKITVVNCVTEAGSIIPLGSHGVQVEGVEYSCLDDYTVIESSGEGSGEESSGEEPFLRKEKPAILEEADVDCEQQTQYLKEHFLVSCRTNNVIACVDVSGDILTGGYFLLENYALKFCRIYKNGRRARIENKGCFNGTEDDDVEDATFHIPKYAVWRSGDFDLRCGDNGIQVYRCIVDGKEVYSGTAWLDSDDVLNICK</sequence>
<dbReference type="InterPro" id="IPR055119">
    <property type="entry name" value="Mig18_Fn1"/>
</dbReference>
<feature type="domain" description="Abnormal cell migration protein 18-like fibronectin type I" evidence="1">
    <location>
        <begin position="25"/>
        <end position="83"/>
    </location>
</feature>
<evidence type="ECO:0000259" key="1">
    <source>
        <dbReference type="Pfam" id="PF23003"/>
    </source>
</evidence>
<dbReference type="PANTHER" id="PTHR35572:SF3">
    <property type="entry name" value="ABNORMAL CELL MIGRATION PROTEIN 18"/>
    <property type="match status" value="1"/>
</dbReference>
<accession>A0A1I7Y2E0</accession>
<dbReference type="PANTHER" id="PTHR35572">
    <property type="entry name" value="PROTEIN CBG04538-RELATED"/>
    <property type="match status" value="1"/>
</dbReference>
<dbReference type="Pfam" id="PF23003">
    <property type="entry name" value="Fn1_2"/>
    <property type="match status" value="1"/>
</dbReference>
<reference evidence="3" key="1">
    <citation type="submission" date="2016-11" db="UniProtKB">
        <authorList>
            <consortium name="WormBaseParasite"/>
        </authorList>
    </citation>
    <scope>IDENTIFICATION</scope>
</reference>
<name>A0A1I7Y2E0_9BILA</name>
<proteinExistence type="predicted"/>